<dbReference type="EMBL" id="BLXT01001295">
    <property type="protein sequence ID" value="GFN84318.1"/>
    <property type="molecule type" value="Genomic_DNA"/>
</dbReference>
<gene>
    <name evidence="1" type="ORF">PoB_001082400</name>
</gene>
<keyword evidence="2" id="KW-1185">Reference proteome</keyword>
<reference evidence="1 2" key="1">
    <citation type="journal article" date="2021" name="Elife">
        <title>Chloroplast acquisition without the gene transfer in kleptoplastic sea slugs, Plakobranchus ocellatus.</title>
        <authorList>
            <person name="Maeda T."/>
            <person name="Takahashi S."/>
            <person name="Yoshida T."/>
            <person name="Shimamura S."/>
            <person name="Takaki Y."/>
            <person name="Nagai Y."/>
            <person name="Toyoda A."/>
            <person name="Suzuki Y."/>
            <person name="Arimoto A."/>
            <person name="Ishii H."/>
            <person name="Satoh N."/>
            <person name="Nishiyama T."/>
            <person name="Hasebe M."/>
            <person name="Maruyama T."/>
            <person name="Minagawa J."/>
            <person name="Obokata J."/>
            <person name="Shigenobu S."/>
        </authorList>
    </citation>
    <scope>NUCLEOTIDE SEQUENCE [LARGE SCALE GENOMIC DNA]</scope>
</reference>
<dbReference type="Proteomes" id="UP000735302">
    <property type="component" value="Unassembled WGS sequence"/>
</dbReference>
<evidence type="ECO:0000313" key="1">
    <source>
        <dbReference type="EMBL" id="GFN84318.1"/>
    </source>
</evidence>
<accession>A0AAV3YQF7</accession>
<protein>
    <recommendedName>
        <fullName evidence="3">PHD-type domain-containing protein</fullName>
    </recommendedName>
</protein>
<evidence type="ECO:0008006" key="3">
    <source>
        <dbReference type="Google" id="ProtNLM"/>
    </source>
</evidence>
<evidence type="ECO:0000313" key="2">
    <source>
        <dbReference type="Proteomes" id="UP000735302"/>
    </source>
</evidence>
<comment type="caution">
    <text evidence="1">The sequence shown here is derived from an EMBL/GenBank/DDBJ whole genome shotgun (WGS) entry which is preliminary data.</text>
</comment>
<proteinExistence type="predicted"/>
<name>A0AAV3YQF7_9GAST</name>
<dbReference type="AlphaFoldDB" id="A0AAV3YQF7"/>
<sequence length="233" mass="26811">MRAFECEDDDPNRSHVPEGVAFECEDDDFNWSHVPEGMAFECEDDDPNLSHIENNHNMACGDSEGDMANNESERRMVPCDDVVNAENKVIHEEADFDQLDLHIMSDHNYSSTVEVDEGAKILTSLTFKKCIKKRGRPKGAGKTSGHYCKKRKVFKNDTESSQRAHVEKEGDGVPMPMHWFCEFCRKIEVQGEKDPWTQWIECNVCLKWFHKTCIFGECKKVPKSFTCTLFFVN</sequence>
<organism evidence="1 2">
    <name type="scientific">Plakobranchus ocellatus</name>
    <dbReference type="NCBI Taxonomy" id="259542"/>
    <lineage>
        <taxon>Eukaryota</taxon>
        <taxon>Metazoa</taxon>
        <taxon>Spiralia</taxon>
        <taxon>Lophotrochozoa</taxon>
        <taxon>Mollusca</taxon>
        <taxon>Gastropoda</taxon>
        <taxon>Heterobranchia</taxon>
        <taxon>Euthyneura</taxon>
        <taxon>Panpulmonata</taxon>
        <taxon>Sacoglossa</taxon>
        <taxon>Placobranchoidea</taxon>
        <taxon>Plakobranchidae</taxon>
        <taxon>Plakobranchus</taxon>
    </lineage>
</organism>